<reference evidence="3" key="1">
    <citation type="journal article" date="2019" name="Int. J. Syst. Evol. Microbiol.">
        <title>The Global Catalogue of Microorganisms (GCM) 10K type strain sequencing project: providing services to taxonomists for standard genome sequencing and annotation.</title>
        <authorList>
            <consortium name="The Broad Institute Genomics Platform"/>
            <consortium name="The Broad Institute Genome Sequencing Center for Infectious Disease"/>
            <person name="Wu L."/>
            <person name="Ma J."/>
        </authorList>
    </citation>
    <scope>NUCLEOTIDE SEQUENCE [LARGE SCALE GENOMIC DNA]</scope>
    <source>
        <strain evidence="3">JCM 18392</strain>
    </source>
</reference>
<sequence length="235" mass="24685">MTTKTRRRHLPASICVRKPLGAPRALSVLLLAMAVSGCSILGGKGEPPTLYAPDPRVATDPSLPTVQWQLSLSPVTAASMIDSPRIAVRPTPGELQVYKGARWAKTPTEMLQDALIRALEDSGRIAAVSRQGSGVAADYRLVMDLRRFEADYAGKPVPAATIELNAKLLHATDQVVVGSRTFLHAAPAAGTDPARVADAFTEALGATAKELAAWVLITGEVHDTLGHPEGGSAGN</sequence>
<dbReference type="Pfam" id="PF03886">
    <property type="entry name" value="ABC_trans_aux"/>
    <property type="match status" value="1"/>
</dbReference>
<keyword evidence="2" id="KW-0449">Lipoprotein</keyword>
<protein>
    <submittedName>
        <fullName evidence="2">ABC-type transport auxiliary lipoprotein family protein</fullName>
    </submittedName>
</protein>
<dbReference type="Gene3D" id="3.40.50.10610">
    <property type="entry name" value="ABC-type transport auxiliary lipoprotein component"/>
    <property type="match status" value="1"/>
</dbReference>
<evidence type="ECO:0000313" key="2">
    <source>
        <dbReference type="EMBL" id="GAA4853947.1"/>
    </source>
</evidence>
<dbReference type="Proteomes" id="UP001501323">
    <property type="component" value="Unassembled WGS sequence"/>
</dbReference>
<evidence type="ECO:0000259" key="1">
    <source>
        <dbReference type="Pfam" id="PF03886"/>
    </source>
</evidence>
<accession>A0ABP9DRZ3</accession>
<dbReference type="InterPro" id="IPR005586">
    <property type="entry name" value="ABC_trans_aux"/>
</dbReference>
<keyword evidence="3" id="KW-1185">Reference proteome</keyword>
<dbReference type="SUPFAM" id="SSF159594">
    <property type="entry name" value="XCC0632-like"/>
    <property type="match status" value="1"/>
</dbReference>
<gene>
    <name evidence="2" type="ORF">GCM10023332_01340</name>
</gene>
<dbReference type="EMBL" id="BAABJY010000001">
    <property type="protein sequence ID" value="GAA4853947.1"/>
    <property type="molecule type" value="Genomic_DNA"/>
</dbReference>
<comment type="caution">
    <text evidence="2">The sequence shown here is derived from an EMBL/GenBank/DDBJ whole genome shotgun (WGS) entry which is preliminary data.</text>
</comment>
<evidence type="ECO:0000313" key="3">
    <source>
        <dbReference type="Proteomes" id="UP001501323"/>
    </source>
</evidence>
<feature type="domain" description="ABC-type transport auxiliary lipoprotein component" evidence="1">
    <location>
        <begin position="49"/>
        <end position="212"/>
    </location>
</feature>
<proteinExistence type="predicted"/>
<organism evidence="2 3">
    <name type="scientific">Luteimonas vadosa</name>
    <dbReference type="NCBI Taxonomy" id="1165507"/>
    <lineage>
        <taxon>Bacteria</taxon>
        <taxon>Pseudomonadati</taxon>
        <taxon>Pseudomonadota</taxon>
        <taxon>Gammaproteobacteria</taxon>
        <taxon>Lysobacterales</taxon>
        <taxon>Lysobacteraceae</taxon>
        <taxon>Luteimonas</taxon>
    </lineage>
</organism>
<name>A0ABP9DRZ3_9GAMM</name>